<dbReference type="PANTHER" id="PTHR33375:SF1">
    <property type="entry name" value="CHROMOSOME-PARTITIONING PROTEIN PARB-RELATED"/>
    <property type="match status" value="1"/>
</dbReference>
<dbReference type="InterPro" id="IPR036086">
    <property type="entry name" value="ParB/Sulfiredoxin_sf"/>
</dbReference>
<dbReference type="GO" id="GO:0045881">
    <property type="term" value="P:positive regulation of sporulation resulting in formation of a cellular spore"/>
    <property type="evidence" value="ECO:0007669"/>
    <property type="project" value="TreeGrafter"/>
</dbReference>
<comment type="caution">
    <text evidence="2">The sequence shown here is derived from an EMBL/GenBank/DDBJ whole genome shotgun (WGS) entry which is preliminary data.</text>
</comment>
<evidence type="ECO:0000313" key="3">
    <source>
        <dbReference type="Proteomes" id="UP000228952"/>
    </source>
</evidence>
<dbReference type="SUPFAM" id="SSF109709">
    <property type="entry name" value="KorB DNA-binding domain-like"/>
    <property type="match status" value="1"/>
</dbReference>
<dbReference type="GO" id="GO:0007059">
    <property type="term" value="P:chromosome segregation"/>
    <property type="evidence" value="ECO:0007669"/>
    <property type="project" value="TreeGrafter"/>
</dbReference>
<organism evidence="2 3">
    <name type="scientific">Candidatus Dojkabacteria bacterium CG_4_10_14_0_2_um_filter_Dojkabacteria_WS6_41_15</name>
    <dbReference type="NCBI Taxonomy" id="2014249"/>
    <lineage>
        <taxon>Bacteria</taxon>
        <taxon>Candidatus Dojkabacteria</taxon>
    </lineage>
</organism>
<sequence length="271" mass="30850">MRISLVQTLDKNLTQTLPVDSIQVYPKVPIMNMSVSNMLAYAEEVRKDDQRLPLVCFKTPSGPEVVLGELYLRILKLASLEQAVVVYIDDIPMEILHLIILGYLEGGFMSLAEQVMLLHYLSKAKKISHAQLALRFKLSRTVVTNRIRLFVLPYEVMSGLVNNEVSEGHVRALLSLKRDDLIVNAFEIIKRDSLSVREAEELVRRLLGRGKRFKQSATKLTVEYDLIAKQVGDMLGTKAYIQPLLRGGRLILSFKSKEDLKEILEKIRIVF</sequence>
<protein>
    <recommendedName>
        <fullName evidence="1">ParB/Spo0J HTH domain-containing protein</fullName>
    </recommendedName>
</protein>
<gene>
    <name evidence="2" type="ORF">COX64_01850</name>
</gene>
<dbReference type="InterPro" id="IPR041468">
    <property type="entry name" value="HTH_ParB/Spo0J"/>
</dbReference>
<accession>A0A2M7W2C4</accession>
<dbReference type="PANTHER" id="PTHR33375">
    <property type="entry name" value="CHROMOSOME-PARTITIONING PROTEIN PARB-RELATED"/>
    <property type="match status" value="1"/>
</dbReference>
<dbReference type="AlphaFoldDB" id="A0A2M7W2C4"/>
<name>A0A2M7W2C4_9BACT</name>
<reference evidence="3" key="1">
    <citation type="submission" date="2017-09" db="EMBL/GenBank/DDBJ databases">
        <title>Depth-based differentiation of microbial function through sediment-hosted aquifers and enrichment of novel symbionts in the deep terrestrial subsurface.</title>
        <authorList>
            <person name="Probst A.J."/>
            <person name="Ladd B."/>
            <person name="Jarett J.K."/>
            <person name="Geller-Mcgrath D.E."/>
            <person name="Sieber C.M.K."/>
            <person name="Emerson J.B."/>
            <person name="Anantharaman K."/>
            <person name="Thomas B.C."/>
            <person name="Malmstrom R."/>
            <person name="Stieglmeier M."/>
            <person name="Klingl A."/>
            <person name="Woyke T."/>
            <person name="Ryan C.M."/>
            <person name="Banfield J.F."/>
        </authorList>
    </citation>
    <scope>NUCLEOTIDE SEQUENCE [LARGE SCALE GENOMIC DNA]</scope>
</reference>
<dbReference type="Gene3D" id="1.10.10.2830">
    <property type="match status" value="1"/>
</dbReference>
<dbReference type="GO" id="GO:0005694">
    <property type="term" value="C:chromosome"/>
    <property type="evidence" value="ECO:0007669"/>
    <property type="project" value="TreeGrafter"/>
</dbReference>
<proteinExistence type="predicted"/>
<dbReference type="Pfam" id="PF17762">
    <property type="entry name" value="HTH_ParB"/>
    <property type="match status" value="1"/>
</dbReference>
<feature type="domain" description="ParB/Spo0J HTH" evidence="1">
    <location>
        <begin position="115"/>
        <end position="206"/>
    </location>
</feature>
<dbReference type="SUPFAM" id="SSF110849">
    <property type="entry name" value="ParB/Sulfiredoxin"/>
    <property type="match status" value="1"/>
</dbReference>
<dbReference type="Proteomes" id="UP000228952">
    <property type="component" value="Unassembled WGS sequence"/>
</dbReference>
<dbReference type="InterPro" id="IPR050336">
    <property type="entry name" value="Chromosome_partition/occlusion"/>
</dbReference>
<evidence type="ECO:0000259" key="1">
    <source>
        <dbReference type="Pfam" id="PF17762"/>
    </source>
</evidence>
<evidence type="ECO:0000313" key="2">
    <source>
        <dbReference type="EMBL" id="PJA14622.1"/>
    </source>
</evidence>
<dbReference type="EMBL" id="PFQB01000044">
    <property type="protein sequence ID" value="PJA14622.1"/>
    <property type="molecule type" value="Genomic_DNA"/>
</dbReference>